<dbReference type="AlphaFoldDB" id="A0A5N5VCI4"/>
<dbReference type="GeneID" id="74304926"/>
<gene>
    <name evidence="2" type="ORF">MPHL21000_01195</name>
</gene>
<feature type="signal peptide" evidence="1">
    <location>
        <begin position="1"/>
        <end position="26"/>
    </location>
</feature>
<evidence type="ECO:0000313" key="2">
    <source>
        <dbReference type="EMBL" id="KAB7759672.1"/>
    </source>
</evidence>
<name>A0A5N5VCI4_MYCPH</name>
<keyword evidence="3" id="KW-1185">Reference proteome</keyword>
<dbReference type="EMBL" id="ANBP01000001">
    <property type="protein sequence ID" value="KAB7759672.1"/>
    <property type="molecule type" value="Genomic_DNA"/>
</dbReference>
<proteinExistence type="predicted"/>
<keyword evidence="1" id="KW-0732">Signal</keyword>
<reference evidence="2 3" key="1">
    <citation type="submission" date="2012-10" db="EMBL/GenBank/DDBJ databases">
        <title>The draft sequence of the Mycobacterium pheli genome.</title>
        <authorList>
            <person name="Pettersson B.M.F."/>
            <person name="Das S."/>
            <person name="Dasgupta S."/>
            <person name="Bhattacharya A."/>
            <person name="Kirsebom L.A."/>
        </authorList>
    </citation>
    <scope>NUCLEOTIDE SEQUENCE [LARGE SCALE GENOMIC DNA]</scope>
    <source>
        <strain evidence="2 3">CCUG 21000</strain>
    </source>
</reference>
<dbReference type="InterPro" id="IPR032710">
    <property type="entry name" value="NTF2-like_dom_sf"/>
</dbReference>
<feature type="chain" id="PRO_5024334502" evidence="1">
    <location>
        <begin position="27"/>
        <end position="130"/>
    </location>
</feature>
<comment type="caution">
    <text evidence="2">The sequence shown here is derived from an EMBL/GenBank/DDBJ whole genome shotgun (WGS) entry which is preliminary data.</text>
</comment>
<sequence length="130" mass="13937">MRINAAVGGILLAVAVGTLAPAPAAADSADHEIRAVLDGMNRSYNSADFAAFAAHVCADMLRADGFRAGWLESRRVDGPTRISVKAVRIHGDDAVATVRFEAERHTSTVEVDFVREGGWKVCRYRPGVTI</sequence>
<dbReference type="RefSeq" id="WP_003888025.1">
    <property type="nucleotide sequence ID" value="NZ_ANBO01000001.1"/>
</dbReference>
<organism evidence="2 3">
    <name type="scientific">Mycolicibacterium phlei DSM 43239 = CCUG 21000</name>
    <dbReference type="NCBI Taxonomy" id="1226750"/>
    <lineage>
        <taxon>Bacteria</taxon>
        <taxon>Bacillati</taxon>
        <taxon>Actinomycetota</taxon>
        <taxon>Actinomycetes</taxon>
        <taxon>Mycobacteriales</taxon>
        <taxon>Mycobacteriaceae</taxon>
        <taxon>Mycolicibacterium</taxon>
    </lineage>
</organism>
<dbReference type="SUPFAM" id="SSF54427">
    <property type="entry name" value="NTF2-like"/>
    <property type="match status" value="1"/>
</dbReference>
<dbReference type="Proteomes" id="UP000325690">
    <property type="component" value="Unassembled WGS sequence"/>
</dbReference>
<evidence type="ECO:0000256" key="1">
    <source>
        <dbReference type="SAM" id="SignalP"/>
    </source>
</evidence>
<evidence type="ECO:0000313" key="3">
    <source>
        <dbReference type="Proteomes" id="UP000325690"/>
    </source>
</evidence>
<accession>A0A5N5VCI4</accession>
<protein>
    <submittedName>
        <fullName evidence="2">Transcriptional regulator</fullName>
    </submittedName>
</protein>